<gene>
    <name evidence="1" type="ORF">M4V62_04440</name>
</gene>
<protein>
    <submittedName>
        <fullName evidence="1">Uncharacterized protein</fullName>
    </submittedName>
</protein>
<sequence>MTRNAAEAFSASHGITIPLEEGLALLAAAGTSATITADEITDVEQSVLDKLEDGGLLG</sequence>
<dbReference type="RefSeq" id="WP_249585892.1">
    <property type="nucleotide sequence ID" value="NZ_BAAAQL010000002.1"/>
</dbReference>
<accession>A0ABY4PMW5</accession>
<evidence type="ECO:0000313" key="2">
    <source>
        <dbReference type="Proteomes" id="UP000829992"/>
    </source>
</evidence>
<reference evidence="1 2" key="1">
    <citation type="submission" date="2022-05" db="EMBL/GenBank/DDBJ databases">
        <authorList>
            <person name="Zhou X."/>
            <person name="Li K."/>
            <person name="Man Y."/>
        </authorList>
    </citation>
    <scope>NUCLEOTIDE SEQUENCE [LARGE SCALE GENOMIC DNA]</scope>
    <source>
        <strain evidence="1 2">MS405</strain>
    </source>
</reference>
<proteinExistence type="predicted"/>
<dbReference type="Proteomes" id="UP000829992">
    <property type="component" value="Chromosome"/>
</dbReference>
<dbReference type="EMBL" id="CP097289">
    <property type="protein sequence ID" value="UQT54396.1"/>
    <property type="molecule type" value="Genomic_DNA"/>
</dbReference>
<evidence type="ECO:0000313" key="1">
    <source>
        <dbReference type="EMBL" id="UQT54396.1"/>
    </source>
</evidence>
<keyword evidence="2" id="KW-1185">Reference proteome</keyword>
<organism evidence="1 2">
    <name type="scientific">Streptomyces durmitorensis</name>
    <dbReference type="NCBI Taxonomy" id="319947"/>
    <lineage>
        <taxon>Bacteria</taxon>
        <taxon>Bacillati</taxon>
        <taxon>Actinomycetota</taxon>
        <taxon>Actinomycetes</taxon>
        <taxon>Kitasatosporales</taxon>
        <taxon>Streptomycetaceae</taxon>
        <taxon>Streptomyces</taxon>
    </lineage>
</organism>
<name>A0ABY4PMW5_9ACTN</name>